<evidence type="ECO:0000256" key="14">
    <source>
        <dbReference type="HAMAP-Rule" id="MF_00286"/>
    </source>
</evidence>
<comment type="similarity">
    <text evidence="2 14">Belongs to the DsbB family.</text>
</comment>
<keyword evidence="11 14" id="KW-1015">Disulfide bond</keyword>
<evidence type="ECO:0000256" key="3">
    <source>
        <dbReference type="ARBA" id="ARBA00022448"/>
    </source>
</evidence>
<dbReference type="Proteomes" id="UP000186756">
    <property type="component" value="Unassembled WGS sequence"/>
</dbReference>
<keyword evidence="12 14" id="KW-0143">Chaperone</keyword>
<comment type="subcellular location">
    <subcellularLocation>
        <location evidence="1">Cell inner membrane</location>
        <topology evidence="1">Multi-pass membrane protein</topology>
    </subcellularLocation>
    <subcellularLocation>
        <location evidence="14">Cell membrane</location>
        <topology evidence="14">Multi-pass membrane protein</topology>
    </subcellularLocation>
</comment>
<dbReference type="InterPro" id="IPR023380">
    <property type="entry name" value="DsbB-like_sf"/>
</dbReference>
<evidence type="ECO:0000256" key="10">
    <source>
        <dbReference type="ARBA" id="ARBA00023136"/>
    </source>
</evidence>
<dbReference type="Pfam" id="PF02600">
    <property type="entry name" value="DsbB"/>
    <property type="match status" value="1"/>
</dbReference>
<dbReference type="GO" id="GO:0005886">
    <property type="term" value="C:plasma membrane"/>
    <property type="evidence" value="ECO:0007669"/>
    <property type="project" value="UniProtKB-SubCell"/>
</dbReference>
<dbReference type="Gene3D" id="1.20.1550.10">
    <property type="entry name" value="DsbB-like"/>
    <property type="match status" value="1"/>
</dbReference>
<accession>A0A1H0PV49</accession>
<dbReference type="EMBL" id="LT629709">
    <property type="protein sequence ID" value="SDP09031.1"/>
    <property type="molecule type" value="Genomic_DNA"/>
</dbReference>
<keyword evidence="3 14" id="KW-0813">Transport</keyword>
<dbReference type="Proteomes" id="UP000460142">
    <property type="component" value="Unassembled WGS sequence"/>
</dbReference>
<evidence type="ECO:0000256" key="4">
    <source>
        <dbReference type="ARBA" id="ARBA00022475"/>
    </source>
</evidence>
<comment type="function">
    <text evidence="14">Required for disulfide bond formation in some periplasmic proteins. Acts by oxidizing the DsbA protein.</text>
</comment>
<dbReference type="EMBL" id="VZPS01000005">
    <property type="protein sequence ID" value="KAB0486432.1"/>
    <property type="molecule type" value="Genomic_DNA"/>
</dbReference>
<evidence type="ECO:0000256" key="7">
    <source>
        <dbReference type="ARBA" id="ARBA00022982"/>
    </source>
</evidence>
<sequence>MSLACSRSLFFTLFIAGALVLGVSYYLEYAVGLKPCGLCLLQRFCLALLMGVCLIAAVHGPGRLGSFLYWLLGLACSLAGTVTAWRQVLLQSDPARQLSTCVPDLTDLFASAPWSCVVRLMFKGTIDCGQIAWTLFDLSLPEWSLLFFMAMMIFGIFQLLRLVRNSLQRPLGGDSSHRALVGD</sequence>
<feature type="transmembrane region" description="Helical" evidence="15">
    <location>
        <begin position="67"/>
        <end position="85"/>
    </location>
</feature>
<evidence type="ECO:0000256" key="11">
    <source>
        <dbReference type="ARBA" id="ARBA00023157"/>
    </source>
</evidence>
<reference evidence="18 20" key="1">
    <citation type="submission" date="2016-10" db="EMBL/GenBank/DDBJ databases">
        <authorList>
            <person name="de Groot N.N."/>
        </authorList>
    </citation>
    <scope>NUCLEOTIDE SEQUENCE [LARGE SCALE GENOMIC DNA]</scope>
    <source>
        <strain evidence="18 20">BS3776</strain>
    </source>
</reference>
<keyword evidence="9 14" id="KW-0560">Oxidoreductase</keyword>
<feature type="disulfide bond" description="Redox-active" evidence="14">
    <location>
        <begin position="36"/>
        <end position="39"/>
    </location>
</feature>
<organism evidence="18 20">
    <name type="scientific">Pseudomonas reinekei</name>
    <dbReference type="NCBI Taxonomy" id="395598"/>
    <lineage>
        <taxon>Bacteria</taxon>
        <taxon>Pseudomonadati</taxon>
        <taxon>Pseudomonadota</taxon>
        <taxon>Gammaproteobacteria</taxon>
        <taxon>Pseudomonadales</taxon>
        <taxon>Pseudomonadaceae</taxon>
        <taxon>Pseudomonas</taxon>
    </lineage>
</organism>
<dbReference type="InterPro" id="IPR022920">
    <property type="entry name" value="Disulphide_bond_form_DsbB"/>
</dbReference>
<keyword evidence="7 14" id="KW-0249">Electron transport</keyword>
<dbReference type="EMBL" id="MSTQ01000005">
    <property type="protein sequence ID" value="OLU03784.1"/>
    <property type="molecule type" value="Genomic_DNA"/>
</dbReference>
<dbReference type="PANTHER" id="PTHR36570">
    <property type="entry name" value="DISULFIDE BOND FORMATION PROTEIN B"/>
    <property type="match status" value="1"/>
</dbReference>
<dbReference type="InterPro" id="IPR003752">
    <property type="entry name" value="DiS_bond_form_DsbB/BdbC"/>
</dbReference>
<feature type="topological domain" description="Cytoplasmic" evidence="14">
    <location>
        <begin position="162"/>
        <end position="183"/>
    </location>
</feature>
<dbReference type="HAMAP" id="MF_00286">
    <property type="entry name" value="DsbB"/>
    <property type="match status" value="1"/>
</dbReference>
<evidence type="ECO:0000256" key="5">
    <source>
        <dbReference type="ARBA" id="ARBA00022519"/>
    </source>
</evidence>
<dbReference type="SUPFAM" id="SSF158442">
    <property type="entry name" value="DsbB-like"/>
    <property type="match status" value="1"/>
</dbReference>
<evidence type="ECO:0000313" key="20">
    <source>
        <dbReference type="Proteomes" id="UP000198549"/>
    </source>
</evidence>
<dbReference type="InterPro" id="IPR050183">
    <property type="entry name" value="DsbB"/>
</dbReference>
<reference evidence="16 21" key="4">
    <citation type="submission" date="2019-09" db="EMBL/GenBank/DDBJ databases">
        <title>Draft genome sequences of 48 bacterial type strains from the CCUG.</title>
        <authorList>
            <person name="Tunovic T."/>
            <person name="Pineiro-Iglesias B."/>
            <person name="Unosson C."/>
            <person name="Inganas E."/>
            <person name="Ohlen M."/>
            <person name="Cardew S."/>
            <person name="Jensie-Markopoulos S."/>
            <person name="Salva-Serra F."/>
            <person name="Jaen-Luchoro D."/>
            <person name="Karlsson R."/>
            <person name="Svensson-Stadler L."/>
            <person name="Chun J."/>
            <person name="Moore E."/>
        </authorList>
    </citation>
    <scope>NUCLEOTIDE SEQUENCE [LARGE SCALE GENOMIC DNA]</scope>
    <source>
        <strain evidence="16 21">CCUG 53116</strain>
    </source>
</reference>
<dbReference type="OrthoDB" id="3711263at2"/>
<dbReference type="GO" id="GO:0015035">
    <property type="term" value="F:protein-disulfide reductase activity"/>
    <property type="evidence" value="ECO:0007669"/>
    <property type="project" value="UniProtKB-UniRule"/>
</dbReference>
<keyword evidence="4 14" id="KW-1003">Cell membrane</keyword>
<proteinExistence type="inferred from homology"/>
<feature type="transmembrane region" description="Helical" evidence="15">
    <location>
        <begin position="9"/>
        <end position="28"/>
    </location>
</feature>
<keyword evidence="6 14" id="KW-0812">Transmembrane</keyword>
<evidence type="ECO:0000256" key="2">
    <source>
        <dbReference type="ARBA" id="ARBA00008823"/>
    </source>
</evidence>
<keyword evidence="10 14" id="KW-0472">Membrane</keyword>
<keyword evidence="5" id="KW-0997">Cell inner membrane</keyword>
<evidence type="ECO:0000313" key="19">
    <source>
        <dbReference type="Proteomes" id="UP000186756"/>
    </source>
</evidence>
<evidence type="ECO:0000313" key="16">
    <source>
        <dbReference type="EMBL" id="KAB0486432.1"/>
    </source>
</evidence>
<dbReference type="GO" id="GO:0006457">
    <property type="term" value="P:protein folding"/>
    <property type="evidence" value="ECO:0007669"/>
    <property type="project" value="InterPro"/>
</dbReference>
<feature type="topological domain" description="Cytoplasmic" evidence="14">
    <location>
        <begin position="62"/>
        <end position="67"/>
    </location>
</feature>
<keyword evidence="19" id="KW-1185">Reference proteome</keyword>
<feature type="topological domain" description="Cytoplasmic" evidence="14">
    <location>
        <begin position="1"/>
        <end position="9"/>
    </location>
</feature>
<evidence type="ECO:0000256" key="8">
    <source>
        <dbReference type="ARBA" id="ARBA00022989"/>
    </source>
</evidence>
<evidence type="ECO:0000256" key="13">
    <source>
        <dbReference type="ARBA" id="ARBA00023284"/>
    </source>
</evidence>
<comment type="caution">
    <text evidence="14">Lacks conserved residue(s) required for the propagation of feature annotation.</text>
</comment>
<evidence type="ECO:0000313" key="17">
    <source>
        <dbReference type="EMBL" id="OLU03784.1"/>
    </source>
</evidence>
<feature type="transmembrane region" description="Helical" evidence="15">
    <location>
        <begin position="143"/>
        <end position="163"/>
    </location>
</feature>
<reference evidence="17" key="2">
    <citation type="submission" date="2017-01" db="EMBL/GenBank/DDBJ databases">
        <authorList>
            <person name="Mah S.A."/>
            <person name="Swanson W.J."/>
            <person name="Moy G.W."/>
            <person name="Vacquier V.D."/>
        </authorList>
    </citation>
    <scope>NUCLEOTIDE SEQUENCE [LARGE SCALE GENOMIC DNA]</scope>
    <source>
        <strain evidence="17">MT1</strain>
    </source>
</reference>
<evidence type="ECO:0000256" key="12">
    <source>
        <dbReference type="ARBA" id="ARBA00023186"/>
    </source>
</evidence>
<keyword evidence="8 14" id="KW-1133">Transmembrane helix</keyword>
<dbReference type="PANTHER" id="PTHR36570:SF3">
    <property type="entry name" value="DISULFIDE BOND FORMATION PROTEIN B"/>
    <property type="match status" value="1"/>
</dbReference>
<feature type="transmembrane region" description="Helical" evidence="15">
    <location>
        <begin position="40"/>
        <end position="60"/>
    </location>
</feature>
<gene>
    <name evidence="14" type="primary">dsbB</name>
    <name evidence="17" type="ORF">BVK86_10910</name>
    <name evidence="16" type="ORF">F7R15_11000</name>
    <name evidence="18" type="ORF">SAMN04490202_2848</name>
</gene>
<dbReference type="GO" id="GO:0009055">
    <property type="term" value="F:electron transfer activity"/>
    <property type="evidence" value="ECO:0007669"/>
    <property type="project" value="UniProtKB-UniRule"/>
</dbReference>
<evidence type="ECO:0000313" key="18">
    <source>
        <dbReference type="EMBL" id="SDP09031.1"/>
    </source>
</evidence>
<feature type="topological domain" description="Periplasmic" evidence="14">
    <location>
        <begin position="27"/>
        <end position="44"/>
    </location>
</feature>
<reference evidence="19" key="3">
    <citation type="submission" date="2017-01" db="EMBL/GenBank/DDBJ databases">
        <authorList>
            <person name="Poblete-Castro I."/>
        </authorList>
    </citation>
    <scope>NUCLEOTIDE SEQUENCE [LARGE SCALE GENOMIC DNA]</scope>
    <source>
        <strain evidence="19">DSM 18361 / CCUG 53116 / MT1</strain>
    </source>
</reference>
<protein>
    <recommendedName>
        <fullName evidence="14">Disulfide bond formation protein B</fullName>
    </recommendedName>
    <alternativeName>
        <fullName evidence="14">Disulfide oxidoreductase</fullName>
    </alternativeName>
</protein>
<dbReference type="AlphaFoldDB" id="A0A1H0PV49"/>
<keyword evidence="13 14" id="KW-0676">Redox-active center</keyword>
<dbReference type="Proteomes" id="UP000198549">
    <property type="component" value="Chromosome I"/>
</dbReference>
<evidence type="ECO:0000256" key="9">
    <source>
        <dbReference type="ARBA" id="ARBA00023002"/>
    </source>
</evidence>
<evidence type="ECO:0000313" key="21">
    <source>
        <dbReference type="Proteomes" id="UP000460142"/>
    </source>
</evidence>
<evidence type="ECO:0000256" key="1">
    <source>
        <dbReference type="ARBA" id="ARBA00004429"/>
    </source>
</evidence>
<evidence type="ECO:0000256" key="6">
    <source>
        <dbReference type="ARBA" id="ARBA00022692"/>
    </source>
</evidence>
<name>A0A1H0PV49_PSERE</name>
<dbReference type="RefSeq" id="WP_075946448.1">
    <property type="nucleotide sequence ID" value="NZ_LT629709.1"/>
</dbReference>
<evidence type="ECO:0000256" key="15">
    <source>
        <dbReference type="SAM" id="Phobius"/>
    </source>
</evidence>